<dbReference type="Proteomes" id="UP000807825">
    <property type="component" value="Unassembled WGS sequence"/>
</dbReference>
<organism evidence="1 2">
    <name type="scientific">Desulfomonile tiedjei</name>
    <dbReference type="NCBI Taxonomy" id="2358"/>
    <lineage>
        <taxon>Bacteria</taxon>
        <taxon>Pseudomonadati</taxon>
        <taxon>Thermodesulfobacteriota</taxon>
        <taxon>Desulfomonilia</taxon>
        <taxon>Desulfomonilales</taxon>
        <taxon>Desulfomonilaceae</taxon>
        <taxon>Desulfomonile</taxon>
    </lineage>
</organism>
<dbReference type="EMBL" id="JACRDE010000071">
    <property type="protein sequence ID" value="MBI5248345.1"/>
    <property type="molecule type" value="Genomic_DNA"/>
</dbReference>
<reference evidence="1" key="1">
    <citation type="submission" date="2020-07" db="EMBL/GenBank/DDBJ databases">
        <title>Huge and variable diversity of episymbiotic CPR bacteria and DPANN archaea in groundwater ecosystems.</title>
        <authorList>
            <person name="He C.Y."/>
            <person name="Keren R."/>
            <person name="Whittaker M."/>
            <person name="Farag I.F."/>
            <person name="Doudna J."/>
            <person name="Cate J.H.D."/>
            <person name="Banfield J.F."/>
        </authorList>
    </citation>
    <scope>NUCLEOTIDE SEQUENCE</scope>
    <source>
        <strain evidence="1">NC_groundwater_1664_Pr3_B-0.1um_52_9</strain>
    </source>
</reference>
<proteinExistence type="predicted"/>
<evidence type="ECO:0008006" key="3">
    <source>
        <dbReference type="Google" id="ProtNLM"/>
    </source>
</evidence>
<dbReference type="Pfam" id="PF19620">
    <property type="entry name" value="DUF6125"/>
    <property type="match status" value="1"/>
</dbReference>
<evidence type="ECO:0000313" key="2">
    <source>
        <dbReference type="Proteomes" id="UP000807825"/>
    </source>
</evidence>
<evidence type="ECO:0000313" key="1">
    <source>
        <dbReference type="EMBL" id="MBI5248345.1"/>
    </source>
</evidence>
<name>A0A9D6UXQ2_9BACT</name>
<dbReference type="AlphaFoldDB" id="A0A9D6UXQ2"/>
<comment type="caution">
    <text evidence="1">The sequence shown here is derived from an EMBL/GenBank/DDBJ whole genome shotgun (WGS) entry which is preliminary data.</text>
</comment>
<protein>
    <recommendedName>
        <fullName evidence="3">L-2-amino-thiazoline-4-carboxylic acid hydrolase</fullName>
    </recommendedName>
</protein>
<accession>A0A9D6UXQ2</accession>
<gene>
    <name evidence="1" type="ORF">HY912_02520</name>
</gene>
<sequence length="170" mass="19676">MGILESIDKRDLRELLCMGWMTHDGMWFYNVFQKCGAKTASDLNRAAIQSMSEFEIPRLKKVMGVNEVTTYEQLKDFIEGAFEVIGADFMQFRRQYPGNNVVRWDAPEGQCFAYKGVKRIGALDDYDCGIFYRVEAWLKALGIGFRVTPEVHGCLMHQGKHCYREYTLDM</sequence>